<dbReference type="SUPFAM" id="SSF46785">
    <property type="entry name" value="Winged helix' DNA-binding domain"/>
    <property type="match status" value="1"/>
</dbReference>
<dbReference type="EMBL" id="QXIX01000032">
    <property type="protein sequence ID" value="RIE14071.1"/>
    <property type="molecule type" value="Genomic_DNA"/>
</dbReference>
<accession>A0A398D9T3</accession>
<dbReference type="PANTHER" id="PTHR33154:SF18">
    <property type="entry name" value="ARSENICAL RESISTANCE OPERON REPRESSOR"/>
    <property type="match status" value="1"/>
</dbReference>
<comment type="caution">
    <text evidence="5">The sequence shown here is derived from an EMBL/GenBank/DDBJ whole genome shotgun (WGS) entry which is preliminary data.</text>
</comment>
<dbReference type="PANTHER" id="PTHR33154">
    <property type="entry name" value="TRANSCRIPTIONAL REGULATOR, ARSR FAMILY"/>
    <property type="match status" value="1"/>
</dbReference>
<evidence type="ECO:0000256" key="2">
    <source>
        <dbReference type="ARBA" id="ARBA00023125"/>
    </source>
</evidence>
<dbReference type="NCBIfam" id="NF033788">
    <property type="entry name" value="HTH_metalloreg"/>
    <property type="match status" value="1"/>
</dbReference>
<evidence type="ECO:0000256" key="3">
    <source>
        <dbReference type="ARBA" id="ARBA00023163"/>
    </source>
</evidence>
<proteinExistence type="predicted"/>
<keyword evidence="2" id="KW-0238">DNA-binding</keyword>
<dbReference type="RefSeq" id="WP_119086916.1">
    <property type="nucleotide sequence ID" value="NZ_QXIV01000008.1"/>
</dbReference>
<dbReference type="PRINTS" id="PR00778">
    <property type="entry name" value="HTHARSR"/>
</dbReference>
<dbReference type="Pfam" id="PF01022">
    <property type="entry name" value="HTH_5"/>
    <property type="match status" value="1"/>
</dbReference>
<keyword evidence="3" id="KW-0804">Transcription</keyword>
<evidence type="ECO:0000313" key="5">
    <source>
        <dbReference type="EMBL" id="RIE12152.1"/>
    </source>
</evidence>
<dbReference type="InterPro" id="IPR011991">
    <property type="entry name" value="ArsR-like_HTH"/>
</dbReference>
<evidence type="ECO:0000313" key="8">
    <source>
        <dbReference type="Proteomes" id="UP000266042"/>
    </source>
</evidence>
<dbReference type="InterPro" id="IPR036390">
    <property type="entry name" value="WH_DNA-bd_sf"/>
</dbReference>
<organism evidence="5 8">
    <name type="scientific">Candidatus Cryosericum hinesii</name>
    <dbReference type="NCBI Taxonomy" id="2290915"/>
    <lineage>
        <taxon>Bacteria</taxon>
        <taxon>Pseudomonadati</taxon>
        <taxon>Caldisericota/Cryosericota group</taxon>
        <taxon>Candidatus Cryosericota</taxon>
        <taxon>Candidatus Cryosericia</taxon>
        <taxon>Candidatus Cryosericales</taxon>
        <taxon>Candidatus Cryosericaceae</taxon>
        <taxon>Candidatus Cryosericum</taxon>
    </lineage>
</organism>
<dbReference type="InterPro" id="IPR001845">
    <property type="entry name" value="HTH_ArsR_DNA-bd_dom"/>
</dbReference>
<evidence type="ECO:0000256" key="1">
    <source>
        <dbReference type="ARBA" id="ARBA00023015"/>
    </source>
</evidence>
<gene>
    <name evidence="6" type="ORF">SMC2_03945</name>
    <name evidence="5" type="ORF">SMC3_07085</name>
</gene>
<dbReference type="InterPro" id="IPR051081">
    <property type="entry name" value="HTH_MetalResp_TranReg"/>
</dbReference>
<name>A0A398D9T3_9BACT</name>
<dbReference type="InterPro" id="IPR036388">
    <property type="entry name" value="WH-like_DNA-bd_sf"/>
</dbReference>
<dbReference type="Gene3D" id="1.10.10.10">
    <property type="entry name" value="Winged helix-like DNA-binding domain superfamily/Winged helix DNA-binding domain"/>
    <property type="match status" value="1"/>
</dbReference>
<keyword evidence="7" id="KW-1185">Reference proteome</keyword>
<dbReference type="AlphaFoldDB" id="A0A398D9T3"/>
<dbReference type="EMBL" id="QXIW01000031">
    <property type="protein sequence ID" value="RIE12152.1"/>
    <property type="molecule type" value="Genomic_DNA"/>
</dbReference>
<dbReference type="GO" id="GO:0003677">
    <property type="term" value="F:DNA binding"/>
    <property type="evidence" value="ECO:0007669"/>
    <property type="project" value="UniProtKB-KW"/>
</dbReference>
<dbReference type="CDD" id="cd00090">
    <property type="entry name" value="HTH_ARSR"/>
    <property type="match status" value="1"/>
</dbReference>
<evidence type="ECO:0000259" key="4">
    <source>
        <dbReference type="PROSITE" id="PS50987"/>
    </source>
</evidence>
<reference evidence="7 8" key="1">
    <citation type="submission" date="2018-09" db="EMBL/GenBank/DDBJ databases">
        <title>Discovery and Ecogenomic Context for Candidatus Cryosericales, a Global Caldiserica Order Active in Thawing Permafrost.</title>
        <authorList>
            <person name="Martinez M.A."/>
            <person name="Woodcroft B.J."/>
            <person name="Ignacio Espinoza J.C."/>
            <person name="Zayed A."/>
            <person name="Singleton C.M."/>
            <person name="Boyd J."/>
            <person name="Li Y.-F."/>
            <person name="Purvine S."/>
            <person name="Maughan H."/>
            <person name="Hodgkins S.B."/>
            <person name="Anderson D."/>
            <person name="Sederholm M."/>
            <person name="Temperton B."/>
            <person name="Saleska S.R."/>
            <person name="Tyson G.W."/>
            <person name="Rich V.I."/>
        </authorList>
    </citation>
    <scope>NUCLEOTIDE SEQUENCE [LARGE SCALE GENOMIC DNA]</scope>
    <source>
        <strain evidence="6 7">SMC2</strain>
        <strain evidence="5 8">SMC3</strain>
    </source>
</reference>
<protein>
    <submittedName>
        <fullName evidence="5">ArsR family transcriptional regulator</fullName>
    </submittedName>
</protein>
<dbReference type="GO" id="GO:0003700">
    <property type="term" value="F:DNA-binding transcription factor activity"/>
    <property type="evidence" value="ECO:0007669"/>
    <property type="project" value="InterPro"/>
</dbReference>
<evidence type="ECO:0000313" key="6">
    <source>
        <dbReference type="EMBL" id="RIE14071.1"/>
    </source>
</evidence>
<dbReference type="SMART" id="SM00418">
    <property type="entry name" value="HTH_ARSR"/>
    <property type="match status" value="1"/>
</dbReference>
<sequence length="140" mass="15387">MQTTSAGKINRIWVAKALGDQTRARIVGLLGVRALCVCELKVALSLSQATVSDHLRVLVEAGLLMTSKRSYWTLYTIRDDLPSGILGFMSLLTAQVHAEFPDDRNRLTDTPAFVCNVIAKPMPAGRHQAEQHSRKPSTSK</sequence>
<dbReference type="Proteomes" id="UP000265724">
    <property type="component" value="Unassembled WGS sequence"/>
</dbReference>
<dbReference type="PROSITE" id="PS50987">
    <property type="entry name" value="HTH_ARSR_2"/>
    <property type="match status" value="1"/>
</dbReference>
<dbReference type="Proteomes" id="UP000266042">
    <property type="component" value="Unassembled WGS sequence"/>
</dbReference>
<evidence type="ECO:0000313" key="7">
    <source>
        <dbReference type="Proteomes" id="UP000265724"/>
    </source>
</evidence>
<feature type="domain" description="HTH arsR-type" evidence="4">
    <location>
        <begin position="3"/>
        <end position="97"/>
    </location>
</feature>
<keyword evidence="1" id="KW-0805">Transcription regulation</keyword>